<keyword evidence="3" id="KW-1185">Reference proteome</keyword>
<dbReference type="RefSeq" id="WP_213437330.1">
    <property type="nucleotide sequence ID" value="NZ_AP024545.1"/>
</dbReference>
<name>A0ABM7Q5A5_9GAMM</name>
<feature type="domain" description="DUF6630" evidence="1">
    <location>
        <begin position="33"/>
        <end position="175"/>
    </location>
</feature>
<dbReference type="Pfam" id="PF20335">
    <property type="entry name" value="DUF6630"/>
    <property type="match status" value="1"/>
</dbReference>
<evidence type="ECO:0000313" key="3">
    <source>
        <dbReference type="Proteomes" id="UP000681317"/>
    </source>
</evidence>
<dbReference type="InterPro" id="IPR046582">
    <property type="entry name" value="DUF6630"/>
</dbReference>
<evidence type="ECO:0000313" key="2">
    <source>
        <dbReference type="EMBL" id="BCT92502.1"/>
    </source>
</evidence>
<sequence>MTPHDFDPDDNFDQAFHASADLDDDAALETVAWQLLLLINPGDDDAALQQFAPVQEAMAEGGDPVEAIRDAIDWKAGFFLGEEDSEGLVQVLDELAARFGLQIEWGVEDPTDAEFLTDTDTSALLQTAFDRLREHHYTLWTYETGSEHIAGWISLQRDEEVLPTIAGALGFHVRAGFA</sequence>
<dbReference type="Proteomes" id="UP000681317">
    <property type="component" value="Chromosome"/>
</dbReference>
<dbReference type="EMBL" id="AP024545">
    <property type="protein sequence ID" value="BCT92502.1"/>
    <property type="molecule type" value="Genomic_DNA"/>
</dbReference>
<protein>
    <recommendedName>
        <fullName evidence="1">DUF6630 domain-containing protein</fullName>
    </recommendedName>
</protein>
<reference evidence="2 3" key="1">
    <citation type="submission" date="2021-03" db="EMBL/GenBank/DDBJ databases">
        <title>Complete Genome Sequences of Two Lysobacter Strains Isolated from Sea Water (Lysobacter caseinilyticus) and Soil (Lysobacter helvus) in South Korea.</title>
        <authorList>
            <person name="Watanabe Y."/>
            <person name="Arakawa K."/>
        </authorList>
    </citation>
    <scope>NUCLEOTIDE SEQUENCE [LARGE SCALE GENOMIC DNA]</scope>
    <source>
        <strain evidence="2 3">KVB24</strain>
    </source>
</reference>
<proteinExistence type="predicted"/>
<organism evidence="2 3">
    <name type="scientific">Noviluteimonas caseinilytica</name>
    <dbReference type="NCBI Taxonomy" id="2675101"/>
    <lineage>
        <taxon>Bacteria</taxon>
        <taxon>Pseudomonadati</taxon>
        <taxon>Pseudomonadota</taxon>
        <taxon>Gammaproteobacteria</taxon>
        <taxon>Lysobacterales</taxon>
        <taxon>Lysobacteraceae</taxon>
        <taxon>Noviluteimonas</taxon>
    </lineage>
</organism>
<accession>A0ABM7Q5A5</accession>
<gene>
    <name evidence="2" type="ORF">LYSCAS_15260</name>
</gene>
<evidence type="ECO:0000259" key="1">
    <source>
        <dbReference type="Pfam" id="PF20335"/>
    </source>
</evidence>